<evidence type="ECO:0000313" key="4">
    <source>
        <dbReference type="Proteomes" id="UP000736335"/>
    </source>
</evidence>
<feature type="region of interest" description="Disordered" evidence="1">
    <location>
        <begin position="1"/>
        <end position="29"/>
    </location>
</feature>
<feature type="compositionally biased region" description="Basic and acidic residues" evidence="1">
    <location>
        <begin position="64"/>
        <end position="80"/>
    </location>
</feature>
<accession>A0A9P6L3S9</accession>
<dbReference type="Proteomes" id="UP000736335">
    <property type="component" value="Unassembled WGS sequence"/>
</dbReference>
<organism evidence="3 4">
    <name type="scientific">Thelephora terrestris</name>
    <dbReference type="NCBI Taxonomy" id="56493"/>
    <lineage>
        <taxon>Eukaryota</taxon>
        <taxon>Fungi</taxon>
        <taxon>Dikarya</taxon>
        <taxon>Basidiomycota</taxon>
        <taxon>Agaricomycotina</taxon>
        <taxon>Agaricomycetes</taxon>
        <taxon>Thelephorales</taxon>
        <taxon>Thelephoraceae</taxon>
        <taxon>Thelephora</taxon>
    </lineage>
</organism>
<dbReference type="CDD" id="cd19757">
    <property type="entry name" value="Bbox1"/>
    <property type="match status" value="1"/>
</dbReference>
<dbReference type="PANTHER" id="PTHR33096:SF1">
    <property type="entry name" value="CXC1-LIKE CYSTEINE CLUSTER ASSOCIATED WITH KDZ TRANSPOSASES DOMAIN-CONTAINING PROTEIN"/>
    <property type="match status" value="1"/>
</dbReference>
<dbReference type="Pfam" id="PF18803">
    <property type="entry name" value="CxC2"/>
    <property type="match status" value="1"/>
</dbReference>
<evidence type="ECO:0000259" key="2">
    <source>
        <dbReference type="Pfam" id="PF18803"/>
    </source>
</evidence>
<dbReference type="AlphaFoldDB" id="A0A9P6L3S9"/>
<reference evidence="3" key="1">
    <citation type="journal article" date="2020" name="Nat. Commun.">
        <title>Large-scale genome sequencing of mycorrhizal fungi provides insights into the early evolution of symbiotic traits.</title>
        <authorList>
            <person name="Miyauchi S."/>
            <person name="Kiss E."/>
            <person name="Kuo A."/>
            <person name="Drula E."/>
            <person name="Kohler A."/>
            <person name="Sanchez-Garcia M."/>
            <person name="Morin E."/>
            <person name="Andreopoulos B."/>
            <person name="Barry K.W."/>
            <person name="Bonito G."/>
            <person name="Buee M."/>
            <person name="Carver A."/>
            <person name="Chen C."/>
            <person name="Cichocki N."/>
            <person name="Clum A."/>
            <person name="Culley D."/>
            <person name="Crous P.W."/>
            <person name="Fauchery L."/>
            <person name="Girlanda M."/>
            <person name="Hayes R.D."/>
            <person name="Keri Z."/>
            <person name="LaButti K."/>
            <person name="Lipzen A."/>
            <person name="Lombard V."/>
            <person name="Magnuson J."/>
            <person name="Maillard F."/>
            <person name="Murat C."/>
            <person name="Nolan M."/>
            <person name="Ohm R.A."/>
            <person name="Pangilinan J."/>
            <person name="Pereira M.F."/>
            <person name="Perotto S."/>
            <person name="Peter M."/>
            <person name="Pfister S."/>
            <person name="Riley R."/>
            <person name="Sitrit Y."/>
            <person name="Stielow J.B."/>
            <person name="Szollosi G."/>
            <person name="Zifcakova L."/>
            <person name="Stursova M."/>
            <person name="Spatafora J.W."/>
            <person name="Tedersoo L."/>
            <person name="Vaario L.M."/>
            <person name="Yamada A."/>
            <person name="Yan M."/>
            <person name="Wang P."/>
            <person name="Xu J."/>
            <person name="Bruns T."/>
            <person name="Baldrian P."/>
            <person name="Vilgalys R."/>
            <person name="Dunand C."/>
            <person name="Henrissat B."/>
            <person name="Grigoriev I.V."/>
            <person name="Hibbett D."/>
            <person name="Nagy L.G."/>
            <person name="Martin F.M."/>
        </authorList>
    </citation>
    <scope>NUCLEOTIDE SEQUENCE</scope>
    <source>
        <strain evidence="3">UH-Tt-Lm1</strain>
    </source>
</reference>
<proteinExistence type="predicted"/>
<feature type="region of interest" description="Disordered" evidence="1">
    <location>
        <begin position="1066"/>
        <end position="1138"/>
    </location>
</feature>
<dbReference type="InterPro" id="IPR041457">
    <property type="entry name" value="CxC2_KDZ-assoc"/>
</dbReference>
<gene>
    <name evidence="3" type="ORF">BJ322DRAFT_1112402</name>
</gene>
<reference evidence="3" key="2">
    <citation type="submission" date="2020-11" db="EMBL/GenBank/DDBJ databases">
        <authorList>
            <consortium name="DOE Joint Genome Institute"/>
            <person name="Kuo A."/>
            <person name="Miyauchi S."/>
            <person name="Kiss E."/>
            <person name="Drula E."/>
            <person name="Kohler A."/>
            <person name="Sanchez-Garcia M."/>
            <person name="Andreopoulos B."/>
            <person name="Barry K.W."/>
            <person name="Bonito G."/>
            <person name="Buee M."/>
            <person name="Carver A."/>
            <person name="Chen C."/>
            <person name="Cichocki N."/>
            <person name="Clum A."/>
            <person name="Culley D."/>
            <person name="Crous P.W."/>
            <person name="Fauchery L."/>
            <person name="Girlanda M."/>
            <person name="Hayes R."/>
            <person name="Keri Z."/>
            <person name="Labutti K."/>
            <person name="Lipzen A."/>
            <person name="Lombard V."/>
            <person name="Magnuson J."/>
            <person name="Maillard F."/>
            <person name="Morin E."/>
            <person name="Murat C."/>
            <person name="Nolan M."/>
            <person name="Ohm R."/>
            <person name="Pangilinan J."/>
            <person name="Pereira M."/>
            <person name="Perotto S."/>
            <person name="Peter M."/>
            <person name="Riley R."/>
            <person name="Sitrit Y."/>
            <person name="Stielow B."/>
            <person name="Szollosi G."/>
            <person name="Zifcakova L."/>
            <person name="Stursova M."/>
            <person name="Spatafora J.W."/>
            <person name="Tedersoo L."/>
            <person name="Vaario L.-M."/>
            <person name="Yamada A."/>
            <person name="Yan M."/>
            <person name="Wang P."/>
            <person name="Xu J."/>
            <person name="Bruns T."/>
            <person name="Baldrian P."/>
            <person name="Vilgalys R."/>
            <person name="Henrissat B."/>
            <person name="Grigoriev I.V."/>
            <person name="Hibbett D."/>
            <person name="Nagy L.G."/>
            <person name="Martin F.M."/>
        </authorList>
    </citation>
    <scope>NUCLEOTIDE SEQUENCE</scope>
    <source>
        <strain evidence="3">UH-Tt-Lm1</strain>
    </source>
</reference>
<comment type="caution">
    <text evidence="3">The sequence shown here is derived from an EMBL/GenBank/DDBJ whole genome shotgun (WGS) entry which is preliminary data.</text>
</comment>
<name>A0A9P6L3S9_9AGAM</name>
<dbReference type="PANTHER" id="PTHR33096">
    <property type="entry name" value="CXC2 DOMAIN-CONTAINING PROTEIN"/>
    <property type="match status" value="1"/>
</dbReference>
<dbReference type="InterPro" id="IPR040521">
    <property type="entry name" value="KDZ"/>
</dbReference>
<keyword evidence="4" id="KW-1185">Reference proteome</keyword>
<evidence type="ECO:0000313" key="3">
    <source>
        <dbReference type="EMBL" id="KAF9781014.1"/>
    </source>
</evidence>
<feature type="compositionally biased region" description="Polar residues" evidence="1">
    <location>
        <begin position="1079"/>
        <end position="1091"/>
    </location>
</feature>
<dbReference type="EMBL" id="WIUZ02000015">
    <property type="protein sequence ID" value="KAF9781014.1"/>
    <property type="molecule type" value="Genomic_DNA"/>
</dbReference>
<sequence>MPKRERTAPKGPRKRKRGGASYTISSLNTPIDNKVTVEDVRVWDVSTSERTGRVSASRRMVKHTHQDSSQHEPSTIRENEEGGEVDVEEAGTLADSESPPEMVERRRRQRCLKERVKENDSTRMDQWLQHRQIVLDEMLRLDGLGDALDGPELCADCSVASAKFRCKDCFEEVMRCSACMVSSHRNLPLHRLQSWNDGFFESETLENLGLVVNLGHHTDICPVNPETKRITVIDLSGYHFLRVRFCMCSQSSFLEPFRQLLRVRWYPASTLRPKTVFTFDLLDTYHKISLQGKLNLYDFYTSIMQKTDNCGRLNVKYRYHEISRCVRQWRHLKDIKRGAAGHTSTAVNDLGDGALAIECPACPHPGQNLPPGWENAADDKAWLYSLFIAIDANFRLKLKSRGIKDPELGSGLAYFVNAAKFEAHLGHHRDEGNIESCGTEFHAVNQANSKRSKDFSVSGVGAVVCRHGFVRKNGVVDLQKGERWAVVREHGLHFPFHRQNESVKIIKISYDIACRWSIKLRRRLEGYSEDLQFPEDKFTLEFFIPKFHLPAHGSSCHMKYSFNYRPGVGRTHGENIESGWAHTNPAAVSTREMGGGARHSALDGHWGGWNWRKIVGFGPLLLKNLREAVDMTKKCEDACQDFEKHRSPAVIHEWKMIKRRWEKDFSQPDPYQVTERASNFNSVKCKLSESEALDPSSRNVPQHKLSPFSFVRMGLELEDQQQQVIAHLATKGQRTDPQKLEIQERRNVLARRINLWRTAQAVYMPQVSEYIAGERDLPTLHDYDFDESRPELWPLFLPSHLSQDDRSSCYTGIDDTECTLRLAQVQDNLVDLRRLRRTLRSLRTYFRSNVIGEGQKTQTKSRTAESGVVARISRTVHRYRLAYAALLSLDPTGNWRQEYLELADKDNRGPGKEVEEQGLGDGRYTMSWIWRSSAGGQEGANPSEQEVNETVRHEWMTCRARADRWREESDLLQEEMRRVVAFLEWKSMWWGGKVGSRFGSVTADLQHGINGYARKQASTHHELAVSLAKQWIPHLLAFGLDVSWAENYSWAAEIAFPVAKRSSDTLEPIGNPLPDKPPQSGTTPPNNQQASAVGPADFNHTSGDESDAGNILEVGDHDEGENSEGPGVGFEYDDDYMT</sequence>
<evidence type="ECO:0000256" key="1">
    <source>
        <dbReference type="SAM" id="MobiDB-lite"/>
    </source>
</evidence>
<feature type="region of interest" description="Disordered" evidence="1">
    <location>
        <begin position="47"/>
        <end position="107"/>
    </location>
</feature>
<protein>
    <recommendedName>
        <fullName evidence="2">CxC2-like cysteine cluster KDZ transposase-associated domain-containing protein</fullName>
    </recommendedName>
</protein>
<dbReference type="OrthoDB" id="2804062at2759"/>
<dbReference type="Pfam" id="PF18758">
    <property type="entry name" value="KDZ"/>
    <property type="match status" value="1"/>
</dbReference>
<feature type="domain" description="CxC2-like cysteine cluster KDZ transposase-associated" evidence="2">
    <location>
        <begin position="205"/>
        <end position="311"/>
    </location>
</feature>